<dbReference type="InterPro" id="IPR008271">
    <property type="entry name" value="Ser/Thr_kinase_AS"/>
</dbReference>
<dbReference type="GO" id="GO:0005524">
    <property type="term" value="F:ATP binding"/>
    <property type="evidence" value="ECO:0007669"/>
    <property type="project" value="UniProtKB-UniRule"/>
</dbReference>
<evidence type="ECO:0000256" key="4">
    <source>
        <dbReference type="ARBA" id="ARBA00022741"/>
    </source>
</evidence>
<accession>A0A9P6AH95</accession>
<dbReference type="InterPro" id="IPR000961">
    <property type="entry name" value="AGC-kinase_C"/>
</dbReference>
<feature type="domain" description="AGC-kinase C-terminal" evidence="13">
    <location>
        <begin position="378"/>
        <end position="443"/>
    </location>
</feature>
<dbReference type="FunFam" id="1.10.510.10:FF:000005">
    <property type="entry name" value="cAMP-dependent protein kinase catalytic subunit alpha"/>
    <property type="match status" value="1"/>
</dbReference>
<evidence type="ECO:0000313" key="15">
    <source>
        <dbReference type="Proteomes" id="UP000886523"/>
    </source>
</evidence>
<dbReference type="InterPro" id="IPR000719">
    <property type="entry name" value="Prot_kinase_dom"/>
</dbReference>
<protein>
    <recommendedName>
        <fullName evidence="1">cAMP-dependent protein kinase</fullName>
        <ecNumber evidence="1">2.7.11.11</ecNumber>
    </recommendedName>
</protein>
<comment type="caution">
    <text evidence="14">The sequence shown here is derived from an EMBL/GenBank/DDBJ whole genome shotgun (WGS) entry which is preliminary data.</text>
</comment>
<dbReference type="Pfam" id="PF00069">
    <property type="entry name" value="Pkinase"/>
    <property type="match status" value="1"/>
</dbReference>
<comment type="catalytic activity">
    <reaction evidence="8">
        <text>L-seryl-[protein] + ATP = O-phospho-L-seryl-[protein] + ADP + H(+)</text>
        <dbReference type="Rhea" id="RHEA:17989"/>
        <dbReference type="Rhea" id="RHEA-COMP:9863"/>
        <dbReference type="Rhea" id="RHEA-COMP:11604"/>
        <dbReference type="ChEBI" id="CHEBI:15378"/>
        <dbReference type="ChEBI" id="CHEBI:29999"/>
        <dbReference type="ChEBI" id="CHEBI:30616"/>
        <dbReference type="ChEBI" id="CHEBI:83421"/>
        <dbReference type="ChEBI" id="CHEBI:456216"/>
        <dbReference type="EC" id="2.7.11.11"/>
    </reaction>
</comment>
<dbReference type="GO" id="GO:0004691">
    <property type="term" value="F:cAMP-dependent protein kinase activity"/>
    <property type="evidence" value="ECO:0007669"/>
    <property type="project" value="UniProtKB-EC"/>
</dbReference>
<evidence type="ECO:0000256" key="6">
    <source>
        <dbReference type="ARBA" id="ARBA00022840"/>
    </source>
</evidence>
<dbReference type="Proteomes" id="UP000886523">
    <property type="component" value="Unassembled WGS sequence"/>
</dbReference>
<dbReference type="GO" id="GO:0005829">
    <property type="term" value="C:cytosol"/>
    <property type="evidence" value="ECO:0007669"/>
    <property type="project" value="TreeGrafter"/>
</dbReference>
<comment type="catalytic activity">
    <reaction evidence="7">
        <text>L-threonyl-[protein] + ATP = O-phospho-L-threonyl-[protein] + ADP + H(+)</text>
        <dbReference type="Rhea" id="RHEA:46608"/>
        <dbReference type="Rhea" id="RHEA-COMP:11060"/>
        <dbReference type="Rhea" id="RHEA-COMP:11605"/>
        <dbReference type="ChEBI" id="CHEBI:15378"/>
        <dbReference type="ChEBI" id="CHEBI:30013"/>
        <dbReference type="ChEBI" id="CHEBI:30616"/>
        <dbReference type="ChEBI" id="CHEBI:61977"/>
        <dbReference type="ChEBI" id="CHEBI:456216"/>
        <dbReference type="EC" id="2.7.11.11"/>
    </reaction>
</comment>
<dbReference type="EC" id="2.7.11.11" evidence="1"/>
<dbReference type="PROSITE" id="PS50011">
    <property type="entry name" value="PROTEIN_KINASE_DOM"/>
    <property type="match status" value="1"/>
</dbReference>
<keyword evidence="15" id="KW-1185">Reference proteome</keyword>
<comment type="similarity">
    <text evidence="10">Belongs to the protein kinase superfamily.</text>
</comment>
<dbReference type="InterPro" id="IPR017441">
    <property type="entry name" value="Protein_kinase_ATP_BS"/>
</dbReference>
<keyword evidence="2 10" id="KW-0723">Serine/threonine-protein kinase</keyword>
<dbReference type="SUPFAM" id="SSF56112">
    <property type="entry name" value="Protein kinase-like (PK-like)"/>
    <property type="match status" value="1"/>
</dbReference>
<organism evidence="14 15">
    <name type="scientific">Hydnum rufescens UP504</name>
    <dbReference type="NCBI Taxonomy" id="1448309"/>
    <lineage>
        <taxon>Eukaryota</taxon>
        <taxon>Fungi</taxon>
        <taxon>Dikarya</taxon>
        <taxon>Basidiomycota</taxon>
        <taxon>Agaricomycotina</taxon>
        <taxon>Agaricomycetes</taxon>
        <taxon>Cantharellales</taxon>
        <taxon>Hydnaceae</taxon>
        <taxon>Hydnum</taxon>
    </lineage>
</organism>
<proteinExistence type="inferred from homology"/>
<dbReference type="PANTHER" id="PTHR24353:SF37">
    <property type="entry name" value="CAMP-DEPENDENT PROTEIN KINASE CATALYTIC SUBUNIT PRKX"/>
    <property type="match status" value="1"/>
</dbReference>
<dbReference type="CDD" id="cd05580">
    <property type="entry name" value="STKc_PKA_like"/>
    <property type="match status" value="1"/>
</dbReference>
<feature type="domain" description="Protein kinase" evidence="12">
    <location>
        <begin position="115"/>
        <end position="377"/>
    </location>
</feature>
<name>A0A9P6AH95_9AGAM</name>
<gene>
    <name evidence="14" type="ORF">BS47DRAFT_1489630</name>
</gene>
<evidence type="ECO:0000259" key="13">
    <source>
        <dbReference type="PROSITE" id="PS51285"/>
    </source>
</evidence>
<evidence type="ECO:0000256" key="7">
    <source>
        <dbReference type="ARBA" id="ARBA00047292"/>
    </source>
</evidence>
<evidence type="ECO:0000256" key="8">
    <source>
        <dbReference type="ARBA" id="ARBA00047454"/>
    </source>
</evidence>
<evidence type="ECO:0000256" key="9">
    <source>
        <dbReference type="PROSITE-ProRule" id="PRU10141"/>
    </source>
</evidence>
<dbReference type="EMBL" id="MU129134">
    <property type="protein sequence ID" value="KAF9505842.1"/>
    <property type="molecule type" value="Genomic_DNA"/>
</dbReference>
<dbReference type="SMART" id="SM00220">
    <property type="entry name" value="S_TKc"/>
    <property type="match status" value="1"/>
</dbReference>
<evidence type="ECO:0000256" key="2">
    <source>
        <dbReference type="ARBA" id="ARBA00022527"/>
    </source>
</evidence>
<keyword evidence="3" id="KW-0808">Transferase</keyword>
<dbReference type="PROSITE" id="PS00107">
    <property type="entry name" value="PROTEIN_KINASE_ATP"/>
    <property type="match status" value="1"/>
</dbReference>
<dbReference type="Gene3D" id="1.10.510.10">
    <property type="entry name" value="Transferase(Phosphotransferase) domain 1"/>
    <property type="match status" value="1"/>
</dbReference>
<dbReference type="PANTHER" id="PTHR24353">
    <property type="entry name" value="CYCLIC NUCLEOTIDE-DEPENDENT PROTEIN KINASE"/>
    <property type="match status" value="1"/>
</dbReference>
<evidence type="ECO:0000256" key="1">
    <source>
        <dbReference type="ARBA" id="ARBA00012444"/>
    </source>
</evidence>
<evidence type="ECO:0000259" key="12">
    <source>
        <dbReference type="PROSITE" id="PS50011"/>
    </source>
</evidence>
<dbReference type="AlphaFoldDB" id="A0A9P6AH95"/>
<dbReference type="GO" id="GO:0005952">
    <property type="term" value="C:cAMP-dependent protein kinase complex"/>
    <property type="evidence" value="ECO:0007669"/>
    <property type="project" value="TreeGrafter"/>
</dbReference>
<feature type="region of interest" description="Disordered" evidence="11">
    <location>
        <begin position="1"/>
        <end position="71"/>
    </location>
</feature>
<keyword evidence="4 9" id="KW-0547">Nucleotide-binding</keyword>
<dbReference type="Gene3D" id="3.30.200.20">
    <property type="entry name" value="Phosphorylase Kinase, domain 1"/>
    <property type="match status" value="1"/>
</dbReference>
<dbReference type="OrthoDB" id="63267at2759"/>
<keyword evidence="6 9" id="KW-0067">ATP-binding</keyword>
<dbReference type="InterPro" id="IPR011009">
    <property type="entry name" value="Kinase-like_dom_sf"/>
</dbReference>
<feature type="binding site" evidence="9">
    <location>
        <position position="152"/>
    </location>
    <ligand>
        <name>ATP</name>
        <dbReference type="ChEBI" id="CHEBI:30616"/>
    </ligand>
</feature>
<sequence>MAYNDKADVVDPSSFYPSPHTEGPRLSFDGSQISSLAPDEMPAAFDGELDATGPSTATNESEGDPIFIGSIGTEENEDVELTDEEEEIPPHVALPLPLEHIYVKDPRQPLLLSDFHVIKTLGTGTFGRVLLVCLHADSPHHRPDTVQHFAMKILRKTEVVKLKQVKHVNAERNILARIQHPFIVDLYATFQDHLNVYMLLSYVPGGELFSHLRRAGRFTPDVTRFYLGGIVLALRYLHSYNIIYRDLKPENLLLDHRGYLRITDFGFAKVVDDRTWTLCGTPEYLAPEIIEQKGHSKAVDWWACGILTYEMLVGYPPFFDENPFGIYQKIVKGKVYWPQELDIASKEFIQAFLNPDRSKRLGNLARGADDVLRHTWFEGVDWVALENGKIPAPLIPQVTSGSDTRNFTSLPFPNPADLPGLFPSASLPPELQTDPDGWQFLDF</sequence>
<reference evidence="14" key="1">
    <citation type="journal article" date="2020" name="Nat. Commun.">
        <title>Large-scale genome sequencing of mycorrhizal fungi provides insights into the early evolution of symbiotic traits.</title>
        <authorList>
            <person name="Miyauchi S."/>
            <person name="Kiss E."/>
            <person name="Kuo A."/>
            <person name="Drula E."/>
            <person name="Kohler A."/>
            <person name="Sanchez-Garcia M."/>
            <person name="Morin E."/>
            <person name="Andreopoulos B."/>
            <person name="Barry K.W."/>
            <person name="Bonito G."/>
            <person name="Buee M."/>
            <person name="Carver A."/>
            <person name="Chen C."/>
            <person name="Cichocki N."/>
            <person name="Clum A."/>
            <person name="Culley D."/>
            <person name="Crous P.W."/>
            <person name="Fauchery L."/>
            <person name="Girlanda M."/>
            <person name="Hayes R.D."/>
            <person name="Keri Z."/>
            <person name="LaButti K."/>
            <person name="Lipzen A."/>
            <person name="Lombard V."/>
            <person name="Magnuson J."/>
            <person name="Maillard F."/>
            <person name="Murat C."/>
            <person name="Nolan M."/>
            <person name="Ohm R.A."/>
            <person name="Pangilinan J."/>
            <person name="Pereira M.F."/>
            <person name="Perotto S."/>
            <person name="Peter M."/>
            <person name="Pfister S."/>
            <person name="Riley R."/>
            <person name="Sitrit Y."/>
            <person name="Stielow J.B."/>
            <person name="Szollosi G."/>
            <person name="Zifcakova L."/>
            <person name="Stursova M."/>
            <person name="Spatafora J.W."/>
            <person name="Tedersoo L."/>
            <person name="Vaario L.M."/>
            <person name="Yamada A."/>
            <person name="Yan M."/>
            <person name="Wang P."/>
            <person name="Xu J."/>
            <person name="Bruns T."/>
            <person name="Baldrian P."/>
            <person name="Vilgalys R."/>
            <person name="Dunand C."/>
            <person name="Henrissat B."/>
            <person name="Grigoriev I.V."/>
            <person name="Hibbett D."/>
            <person name="Nagy L.G."/>
            <person name="Martin F.M."/>
        </authorList>
    </citation>
    <scope>NUCLEOTIDE SEQUENCE</scope>
    <source>
        <strain evidence="14">UP504</strain>
    </source>
</reference>
<evidence type="ECO:0000256" key="3">
    <source>
        <dbReference type="ARBA" id="ARBA00022679"/>
    </source>
</evidence>
<dbReference type="PROSITE" id="PS00108">
    <property type="entry name" value="PROTEIN_KINASE_ST"/>
    <property type="match status" value="1"/>
</dbReference>
<evidence type="ECO:0000256" key="10">
    <source>
        <dbReference type="RuleBase" id="RU000304"/>
    </source>
</evidence>
<keyword evidence="5" id="KW-0418">Kinase</keyword>
<evidence type="ECO:0000256" key="11">
    <source>
        <dbReference type="SAM" id="MobiDB-lite"/>
    </source>
</evidence>
<dbReference type="PROSITE" id="PS51285">
    <property type="entry name" value="AGC_KINASE_CTER"/>
    <property type="match status" value="1"/>
</dbReference>
<evidence type="ECO:0000313" key="14">
    <source>
        <dbReference type="EMBL" id="KAF9505842.1"/>
    </source>
</evidence>
<evidence type="ECO:0000256" key="5">
    <source>
        <dbReference type="ARBA" id="ARBA00022777"/>
    </source>
</evidence>